<organism evidence="1 2">
    <name type="scientific">Paramecium pentaurelia</name>
    <dbReference type="NCBI Taxonomy" id="43138"/>
    <lineage>
        <taxon>Eukaryota</taxon>
        <taxon>Sar</taxon>
        <taxon>Alveolata</taxon>
        <taxon>Ciliophora</taxon>
        <taxon>Intramacronucleata</taxon>
        <taxon>Oligohymenophorea</taxon>
        <taxon>Peniculida</taxon>
        <taxon>Parameciidae</taxon>
        <taxon>Paramecium</taxon>
    </lineage>
</organism>
<dbReference type="SMART" id="SM00639">
    <property type="entry name" value="PSA"/>
    <property type="match status" value="4"/>
</dbReference>
<reference evidence="1" key="1">
    <citation type="submission" date="2021-01" db="EMBL/GenBank/DDBJ databases">
        <authorList>
            <consortium name="Genoscope - CEA"/>
            <person name="William W."/>
        </authorList>
    </citation>
    <scope>NUCLEOTIDE SEQUENCE</scope>
</reference>
<protein>
    <submittedName>
        <fullName evidence="1">Uncharacterized protein</fullName>
    </submittedName>
</protein>
<dbReference type="Proteomes" id="UP000689195">
    <property type="component" value="Unassembled WGS sequence"/>
</dbReference>
<proteinExistence type="predicted"/>
<name>A0A8S1T575_9CILI</name>
<dbReference type="Pfam" id="PF01508">
    <property type="entry name" value="Paramecium_SA"/>
    <property type="match status" value="4"/>
</dbReference>
<evidence type="ECO:0000313" key="1">
    <source>
        <dbReference type="EMBL" id="CAD8146647.1"/>
    </source>
</evidence>
<sequence>MEIILSQENTVVMLKINSVETNVYFFKINVKSRLVILLWTHLQQCQNYDNLLDCVTSENEGCKQRPQSCEVYVGQIDYYSIVQEDCIWYNNKCVQRECQYAPDYYGQVDCRQYGNFIGKLIGGCQDSPDNFNQILEEQFCEFNYSKEKCNWLDGKCTLFECIKLKLPTYKNHQICQKFSPLCTFHLEVLGCVDNICENITEIEYCSVDSKGTICAINQEFIDKKCKTAPISYDSNQKCEQWLPYCTVNLQRLQNSNITVRCVDKQNKCEVALKEQCYSTISGINCKWDSINQKCIYKVCIDADPNLYLTNEDCNSFDVLQGACIIKSSGFGCEQWPNNCEELISEFQCKLNLQDETKCFWTGSLCKTLECSDASKINYTNNIECNIWLDY</sequence>
<dbReference type="InterPro" id="IPR002895">
    <property type="entry name" value="Paramecium_SA"/>
</dbReference>
<dbReference type="AlphaFoldDB" id="A0A8S1T575"/>
<keyword evidence="2" id="KW-1185">Reference proteome</keyword>
<evidence type="ECO:0000313" key="2">
    <source>
        <dbReference type="Proteomes" id="UP000689195"/>
    </source>
</evidence>
<comment type="caution">
    <text evidence="1">The sequence shown here is derived from an EMBL/GenBank/DDBJ whole genome shotgun (WGS) entry which is preliminary data.</text>
</comment>
<dbReference type="EMBL" id="CAJJDO010000015">
    <property type="protein sequence ID" value="CAD8146647.1"/>
    <property type="molecule type" value="Genomic_DNA"/>
</dbReference>
<dbReference type="OrthoDB" id="10384850at2759"/>
<gene>
    <name evidence="1" type="ORF">PPENT_87.1.T0150464</name>
</gene>
<accession>A0A8S1T575</accession>